<feature type="compositionally biased region" description="Low complexity" evidence="1">
    <location>
        <begin position="36"/>
        <end position="64"/>
    </location>
</feature>
<dbReference type="SUPFAM" id="SSF54518">
    <property type="entry name" value="Tubby C-terminal domain-like"/>
    <property type="match status" value="1"/>
</dbReference>
<name>A0ABS9Y102_9ACTN</name>
<sequence>MTTQSNTPAGWYPDPHGAPQTLRYWDGAQWTEHTNASQPQAAAQQVPQQPAGPDPRVQRQVQQQAGVAPSGSGGGSLFTEPVLVVNQKAKLIELTNEYKVMDQNGNQIGSVTEVGQSTLKKVARFVSSLDQFMTHRLEIRDAYGQPQLVLTRPAKFLKSRVIVSRPDGTPVGEIVQQNMIGKINFAMNVNGQQVGAIKAENWRAWNFAIVDHAENEVARITKTWEGLAKTMFTTADNYVLQIHYQLPEPLLSLVVATALTVDTALKQDSRGLG</sequence>
<dbReference type="InterPro" id="IPR005552">
    <property type="entry name" value="Scramblase"/>
</dbReference>
<dbReference type="InterPro" id="IPR018929">
    <property type="entry name" value="DUF2510"/>
</dbReference>
<feature type="region of interest" description="Disordered" evidence="1">
    <location>
        <begin position="1"/>
        <end position="73"/>
    </location>
</feature>
<protein>
    <submittedName>
        <fullName evidence="3">DUF2510 domain-containing protein</fullName>
    </submittedName>
</protein>
<dbReference type="Pfam" id="PF10708">
    <property type="entry name" value="DUF2510"/>
    <property type="match status" value="1"/>
</dbReference>
<dbReference type="InterPro" id="IPR025659">
    <property type="entry name" value="Tubby-like_C"/>
</dbReference>
<evidence type="ECO:0000259" key="2">
    <source>
        <dbReference type="Pfam" id="PF10708"/>
    </source>
</evidence>
<proteinExistence type="predicted"/>
<dbReference type="PANTHER" id="PTHR23248">
    <property type="entry name" value="PHOSPHOLIPID SCRAMBLASE-RELATED"/>
    <property type="match status" value="1"/>
</dbReference>
<comment type="caution">
    <text evidence="3">The sequence shown here is derived from an EMBL/GenBank/DDBJ whole genome shotgun (WGS) entry which is preliminary data.</text>
</comment>
<evidence type="ECO:0000256" key="1">
    <source>
        <dbReference type="SAM" id="MobiDB-lite"/>
    </source>
</evidence>
<gene>
    <name evidence="3" type="ORF">MQP27_07155</name>
</gene>
<dbReference type="InterPro" id="IPR038595">
    <property type="entry name" value="LOR_sf"/>
</dbReference>
<dbReference type="PANTHER" id="PTHR23248:SF9">
    <property type="entry name" value="PHOSPHOLIPID SCRAMBLASE"/>
    <property type="match status" value="1"/>
</dbReference>
<feature type="domain" description="DUF2510" evidence="2">
    <location>
        <begin position="9"/>
        <end position="43"/>
    </location>
</feature>
<organism evidence="3 4">
    <name type="scientific">Streptomyces cylindrosporus</name>
    <dbReference type="NCBI Taxonomy" id="2927583"/>
    <lineage>
        <taxon>Bacteria</taxon>
        <taxon>Bacillati</taxon>
        <taxon>Actinomycetota</taxon>
        <taxon>Actinomycetes</taxon>
        <taxon>Kitasatosporales</taxon>
        <taxon>Streptomycetaceae</taxon>
        <taxon>Streptomyces</taxon>
    </lineage>
</organism>
<reference evidence="3" key="1">
    <citation type="submission" date="2022-03" db="EMBL/GenBank/DDBJ databases">
        <title>Streptomyces 7R015 and 7R016 isolated from Barleria lupulina in Thailand.</title>
        <authorList>
            <person name="Kanchanasin P."/>
            <person name="Phongsopitanun W."/>
            <person name="Tanasupawat S."/>
        </authorList>
    </citation>
    <scope>NUCLEOTIDE SEQUENCE</scope>
    <source>
        <strain evidence="3">7R015</strain>
    </source>
</reference>
<dbReference type="RefSeq" id="WP_242762346.1">
    <property type="nucleotide sequence ID" value="NZ_JALDAY010000002.1"/>
</dbReference>
<dbReference type="EMBL" id="JALDAY010000002">
    <property type="protein sequence ID" value="MCI3270887.1"/>
    <property type="molecule type" value="Genomic_DNA"/>
</dbReference>
<dbReference type="Gene3D" id="2.40.160.200">
    <property type="entry name" value="LURP1-related"/>
    <property type="match status" value="1"/>
</dbReference>
<keyword evidence="4" id="KW-1185">Reference proteome</keyword>
<evidence type="ECO:0000313" key="4">
    <source>
        <dbReference type="Proteomes" id="UP001165269"/>
    </source>
</evidence>
<dbReference type="Pfam" id="PF03803">
    <property type="entry name" value="Scramblase"/>
    <property type="match status" value="1"/>
</dbReference>
<dbReference type="Proteomes" id="UP001165269">
    <property type="component" value="Unassembled WGS sequence"/>
</dbReference>
<evidence type="ECO:0000313" key="3">
    <source>
        <dbReference type="EMBL" id="MCI3270887.1"/>
    </source>
</evidence>
<accession>A0ABS9Y102</accession>